<gene>
    <name evidence="1" type="ORF">D5R93_05685</name>
</gene>
<evidence type="ECO:0000313" key="2">
    <source>
        <dbReference type="Proteomes" id="UP000273001"/>
    </source>
</evidence>
<name>A0ABM6Z3B4_9ACTO</name>
<sequence>MPVRRCLGAPAESCEGVSAVGLVVRAPAGQAPVMQVVVEAGTVPDGAAITVTGTARGESWPVRGGSRTWGGSQLVLGDALAPVNTPVVYRVSWDGGLAASEPVVRPWSGRSLLTEVTGGSAVDLLWQGGDERETDQRVTLHEVPGRPTPVAVMAPAMGAGTVSLTARTTPVHTRGLAALAARPVPVALFHNPRWCYQCQRGACDVPLVTVMVLTSVSHARAARLDVAERSWQIKGALVSVPQPGTLLAVSVWDDLDAVGMTWDGLGARGLSWDRFDRVVWQEEGA</sequence>
<protein>
    <submittedName>
        <fullName evidence="1">Uncharacterized protein</fullName>
    </submittedName>
</protein>
<keyword evidence="2" id="KW-1185">Reference proteome</keyword>
<proteinExistence type="predicted"/>
<organism evidence="1 2">
    <name type="scientific">Actinomyces lilanjuaniae</name>
    <dbReference type="NCBI Taxonomy" id="2321394"/>
    <lineage>
        <taxon>Bacteria</taxon>
        <taxon>Bacillati</taxon>
        <taxon>Actinomycetota</taxon>
        <taxon>Actinomycetes</taxon>
        <taxon>Actinomycetales</taxon>
        <taxon>Actinomycetaceae</taxon>
        <taxon>Actinomyces</taxon>
    </lineage>
</organism>
<dbReference type="EMBL" id="CP032514">
    <property type="protein sequence ID" value="AYD89663.1"/>
    <property type="molecule type" value="Genomic_DNA"/>
</dbReference>
<reference evidence="1 2" key="1">
    <citation type="submission" date="2018-09" db="EMBL/GenBank/DDBJ databases">
        <authorList>
            <person name="Li J."/>
        </authorList>
    </citation>
    <scope>NUCLEOTIDE SEQUENCE [LARGE SCALE GENOMIC DNA]</scope>
    <source>
        <strain evidence="1 2">2129</strain>
    </source>
</reference>
<dbReference type="Proteomes" id="UP000273001">
    <property type="component" value="Chromosome"/>
</dbReference>
<evidence type="ECO:0000313" key="1">
    <source>
        <dbReference type="EMBL" id="AYD89663.1"/>
    </source>
</evidence>
<accession>A0ABM6Z3B4</accession>